<comment type="similarity">
    <text evidence="1">Belongs to the beta type-B retroviral polymerase family. HERV class-II K(HML-2) pol subfamily.</text>
</comment>
<dbReference type="InterPro" id="IPR043502">
    <property type="entry name" value="DNA/RNA_pol_sf"/>
</dbReference>
<gene>
    <name evidence="3" type="ORF">LYPA_23C014122</name>
</gene>
<evidence type="ECO:0000313" key="4">
    <source>
        <dbReference type="Proteomes" id="UP000386466"/>
    </source>
</evidence>
<dbReference type="PANTHER" id="PTHR33064">
    <property type="entry name" value="POL PROTEIN"/>
    <property type="match status" value="1"/>
</dbReference>
<evidence type="ECO:0000259" key="2">
    <source>
        <dbReference type="PROSITE" id="PS50878"/>
    </source>
</evidence>
<dbReference type="Proteomes" id="UP000386466">
    <property type="component" value="Unassembled WGS sequence"/>
</dbReference>
<dbReference type="InterPro" id="IPR000477">
    <property type="entry name" value="RT_dom"/>
</dbReference>
<dbReference type="Pfam" id="PF00078">
    <property type="entry name" value="RVT_1"/>
    <property type="match status" value="1"/>
</dbReference>
<sequence>MGSSGCASHLGTHPLLPVQKPGTDDDGLVQDLRAINQATITIHPVIPNPYTLFGLIPAEATFFTCLDLKDAFFCIRLPPPPPQSQMIFAFQREDPENGDKSQLTWTRLPQGFKNSPAIFSTALAPDLKAFPEDQHVCVLLQYVNDLLQPEGPRRAA</sequence>
<dbReference type="PANTHER" id="PTHR33064:SF36">
    <property type="entry name" value="CCHC-TYPE DOMAIN-CONTAINING PROTEIN"/>
    <property type="match status" value="1"/>
</dbReference>
<dbReference type="PROSITE" id="PS50878">
    <property type="entry name" value="RT_POL"/>
    <property type="match status" value="1"/>
</dbReference>
<accession>A0A485NR08</accession>
<protein>
    <recommendedName>
        <fullName evidence="2">Reverse transcriptase domain-containing protein</fullName>
    </recommendedName>
</protein>
<feature type="domain" description="Reverse transcriptase" evidence="2">
    <location>
        <begin position="1"/>
        <end position="156"/>
    </location>
</feature>
<organism evidence="3 4">
    <name type="scientific">Lynx pardinus</name>
    <name type="common">Iberian lynx</name>
    <name type="synonym">Felis pardina</name>
    <dbReference type="NCBI Taxonomy" id="191816"/>
    <lineage>
        <taxon>Eukaryota</taxon>
        <taxon>Metazoa</taxon>
        <taxon>Chordata</taxon>
        <taxon>Craniata</taxon>
        <taxon>Vertebrata</taxon>
        <taxon>Euteleostomi</taxon>
        <taxon>Mammalia</taxon>
        <taxon>Eutheria</taxon>
        <taxon>Laurasiatheria</taxon>
        <taxon>Carnivora</taxon>
        <taxon>Feliformia</taxon>
        <taxon>Felidae</taxon>
        <taxon>Felinae</taxon>
        <taxon>Lynx</taxon>
    </lineage>
</organism>
<evidence type="ECO:0000313" key="3">
    <source>
        <dbReference type="EMBL" id="VFV36035.1"/>
    </source>
</evidence>
<proteinExistence type="inferred from homology"/>
<dbReference type="EMBL" id="CAAGRJ010022050">
    <property type="protein sequence ID" value="VFV36035.1"/>
    <property type="molecule type" value="Genomic_DNA"/>
</dbReference>
<dbReference type="InterPro" id="IPR043128">
    <property type="entry name" value="Rev_trsase/Diguanyl_cyclase"/>
</dbReference>
<dbReference type="InterPro" id="IPR051320">
    <property type="entry name" value="Viral_Replic_Matur_Polypro"/>
</dbReference>
<reference evidence="3 4" key="1">
    <citation type="submission" date="2019-01" db="EMBL/GenBank/DDBJ databases">
        <authorList>
            <person name="Alioto T."/>
            <person name="Alioto T."/>
        </authorList>
    </citation>
    <scope>NUCLEOTIDE SEQUENCE [LARGE SCALE GENOMIC DNA]</scope>
</reference>
<dbReference type="Gene3D" id="3.30.70.270">
    <property type="match status" value="1"/>
</dbReference>
<name>A0A485NR08_LYNPA</name>
<dbReference type="SUPFAM" id="SSF56672">
    <property type="entry name" value="DNA/RNA polymerases"/>
    <property type="match status" value="1"/>
</dbReference>
<keyword evidence="4" id="KW-1185">Reference proteome</keyword>
<dbReference type="AlphaFoldDB" id="A0A485NR08"/>
<dbReference type="Gene3D" id="3.10.10.10">
    <property type="entry name" value="HIV Type 1 Reverse Transcriptase, subunit A, domain 1"/>
    <property type="match status" value="1"/>
</dbReference>
<evidence type="ECO:0000256" key="1">
    <source>
        <dbReference type="ARBA" id="ARBA00010879"/>
    </source>
</evidence>